<evidence type="ECO:0000313" key="1">
    <source>
        <dbReference type="EMBL" id="EFW05051.1"/>
    </source>
</evidence>
<dbReference type="RefSeq" id="WP_008788741.1">
    <property type="nucleotide sequence ID" value="NZ_AKCB01000003.1"/>
</dbReference>
<sequence length="153" mass="18201">MDKIMQFQVIKKEEEINQIMKCNKVSIQYGLTLTLQDIEGLLETKQKILQDVGRIEFDSTILQQMVYEFCDSLFIHKYNYVETMTQLLEIFYYYRDATEDYLSDEEIIRYMKMAFDGCCQGSLYYLSEEQLNTLMDDLNDRNDIYVGLAYGDI</sequence>
<organism evidence="1 2">
    <name type="scientific">Coprobacillus cateniformis</name>
    <dbReference type="NCBI Taxonomy" id="100884"/>
    <lineage>
        <taxon>Bacteria</taxon>
        <taxon>Bacillati</taxon>
        <taxon>Bacillota</taxon>
        <taxon>Erysipelotrichia</taxon>
        <taxon>Erysipelotrichales</taxon>
        <taxon>Coprobacillaceae</taxon>
        <taxon>Coprobacillus</taxon>
    </lineage>
</organism>
<dbReference type="eggNOG" id="ENOG5031X2N">
    <property type="taxonomic scope" value="Bacteria"/>
</dbReference>
<dbReference type="EMBL" id="ADKX01000030">
    <property type="protein sequence ID" value="EFW05051.1"/>
    <property type="molecule type" value="Genomic_DNA"/>
</dbReference>
<comment type="caution">
    <text evidence="1">The sequence shown here is derived from an EMBL/GenBank/DDBJ whole genome shotgun (WGS) entry which is preliminary data.</text>
</comment>
<gene>
    <name evidence="1" type="ORF">HMPREF9488_01633</name>
</gene>
<protein>
    <submittedName>
        <fullName evidence="1">Uncharacterized protein</fullName>
    </submittedName>
</protein>
<dbReference type="Pfam" id="PF19848">
    <property type="entry name" value="DUF6323"/>
    <property type="match status" value="1"/>
</dbReference>
<reference evidence="1 2" key="1">
    <citation type="submission" date="2010-12" db="EMBL/GenBank/DDBJ databases">
        <title>The Genome Sequence of Coprobacillus sp. strain 29_1.</title>
        <authorList>
            <consortium name="The Broad Institute Genome Sequencing Platform"/>
            <person name="Earl A."/>
            <person name="Ward D."/>
            <person name="Feldgarden M."/>
            <person name="Gevers D."/>
            <person name="Daigneault M."/>
            <person name="Sibley C.D."/>
            <person name="White A."/>
            <person name="Strauss J."/>
            <person name="Allen-Vercoe E."/>
            <person name="Young S.K."/>
            <person name="Zeng Q."/>
            <person name="Gargeya S."/>
            <person name="Fitzgerald M."/>
            <person name="Haas B."/>
            <person name="Abouelleil A."/>
            <person name="Alvarado L."/>
            <person name="Arachchi H.M."/>
            <person name="Berlin A."/>
            <person name="Brown A."/>
            <person name="Chapman S.B."/>
            <person name="Chen Z."/>
            <person name="Dunbar C."/>
            <person name="Freedman E."/>
            <person name="Gearin G."/>
            <person name="Gellesch M."/>
            <person name="Goldberg J."/>
            <person name="Griggs A."/>
            <person name="Gujja S."/>
            <person name="Heilman E."/>
            <person name="Heiman D."/>
            <person name="Howarth C."/>
            <person name="Larson L."/>
            <person name="Lui A."/>
            <person name="MacDonald P.J.P."/>
            <person name="Mehta T."/>
            <person name="Montmayeur A."/>
            <person name="Murphy C."/>
            <person name="Neiman D."/>
            <person name="Pearson M."/>
            <person name="Priest M."/>
            <person name="Roberts A."/>
            <person name="Saif S."/>
            <person name="Shea T."/>
            <person name="Shenoy N."/>
            <person name="Sisk P."/>
            <person name="Stolte C."/>
            <person name="Sykes S."/>
            <person name="White J."/>
            <person name="Yandava C."/>
            <person name="Nusbaum C."/>
            <person name="Birren B."/>
        </authorList>
    </citation>
    <scope>NUCLEOTIDE SEQUENCE [LARGE SCALE GENOMIC DNA]</scope>
    <source>
        <strain evidence="1 2">29_1</strain>
    </source>
</reference>
<dbReference type="STRING" id="100884.GCA_000269565_03475"/>
<proteinExistence type="predicted"/>
<dbReference type="InterPro" id="IPR046286">
    <property type="entry name" value="DUF6323"/>
</dbReference>
<accession>E7GA43</accession>
<dbReference type="Proteomes" id="UP000003157">
    <property type="component" value="Unassembled WGS sequence"/>
</dbReference>
<keyword evidence="2" id="KW-1185">Reference proteome</keyword>
<dbReference type="HOGENOM" id="CLU_129792_0_0_9"/>
<name>E7GA43_9FIRM</name>
<dbReference type="GeneID" id="78231233"/>
<dbReference type="OrthoDB" id="1707441at2"/>
<evidence type="ECO:0000313" key="2">
    <source>
        <dbReference type="Proteomes" id="UP000003157"/>
    </source>
</evidence>
<dbReference type="AlphaFoldDB" id="E7GA43"/>